<dbReference type="Proteomes" id="UP001163835">
    <property type="component" value="Unassembled WGS sequence"/>
</dbReference>
<proteinExistence type="predicted"/>
<reference evidence="1" key="1">
    <citation type="submission" date="2022-09" db="EMBL/GenBank/DDBJ databases">
        <title>A Global Phylogenomic Analysis of the Shiitake Genus Lentinula.</title>
        <authorList>
            <consortium name="DOE Joint Genome Institute"/>
            <person name="Sierra-Patev S."/>
            <person name="Min B."/>
            <person name="Naranjo-Ortiz M."/>
            <person name="Looney B."/>
            <person name="Konkel Z."/>
            <person name="Slot J.C."/>
            <person name="Sakamoto Y."/>
            <person name="Steenwyk J.L."/>
            <person name="Rokas A."/>
            <person name="Carro J."/>
            <person name="Camarero S."/>
            <person name="Ferreira P."/>
            <person name="Molpeceres G."/>
            <person name="Ruiz-Duenas F.J."/>
            <person name="Serrano A."/>
            <person name="Henrissat B."/>
            <person name="Drula E."/>
            <person name="Hughes K.W."/>
            <person name="Mata J.L."/>
            <person name="Ishikawa N.K."/>
            <person name="Vargas-Isla R."/>
            <person name="Ushijima S."/>
            <person name="Smith C.A."/>
            <person name="Ahrendt S."/>
            <person name="Andreopoulos W."/>
            <person name="He G."/>
            <person name="Labutti K."/>
            <person name="Lipzen A."/>
            <person name="Ng V."/>
            <person name="Riley R."/>
            <person name="Sandor L."/>
            <person name="Barry K."/>
            <person name="Martinez A.T."/>
            <person name="Xiao Y."/>
            <person name="Gibbons J.G."/>
            <person name="Terashima K."/>
            <person name="Grigoriev I.V."/>
            <person name="Hibbett D.S."/>
        </authorList>
    </citation>
    <scope>NUCLEOTIDE SEQUENCE</scope>
    <source>
        <strain evidence="1">TMI1499</strain>
    </source>
</reference>
<comment type="caution">
    <text evidence="1">The sequence shown here is derived from an EMBL/GenBank/DDBJ whole genome shotgun (WGS) entry which is preliminary data.</text>
</comment>
<name>A0ACC1TJC1_9AGAR</name>
<gene>
    <name evidence="1" type="ORF">F5876DRAFT_82710</name>
</gene>
<protein>
    <submittedName>
        <fullName evidence="1">Uncharacterized protein</fullName>
    </submittedName>
</protein>
<accession>A0ACC1TJC1</accession>
<dbReference type="EMBL" id="MU795841">
    <property type="protein sequence ID" value="KAJ3804712.1"/>
    <property type="molecule type" value="Genomic_DNA"/>
</dbReference>
<organism evidence="1 2">
    <name type="scientific">Lentinula aff. lateritia</name>
    <dbReference type="NCBI Taxonomy" id="2804960"/>
    <lineage>
        <taxon>Eukaryota</taxon>
        <taxon>Fungi</taxon>
        <taxon>Dikarya</taxon>
        <taxon>Basidiomycota</taxon>
        <taxon>Agaricomycotina</taxon>
        <taxon>Agaricomycetes</taxon>
        <taxon>Agaricomycetidae</taxon>
        <taxon>Agaricales</taxon>
        <taxon>Marasmiineae</taxon>
        <taxon>Omphalotaceae</taxon>
        <taxon>Lentinula</taxon>
    </lineage>
</organism>
<keyword evidence="2" id="KW-1185">Reference proteome</keyword>
<evidence type="ECO:0000313" key="2">
    <source>
        <dbReference type="Proteomes" id="UP001163835"/>
    </source>
</evidence>
<sequence>MDRPKTKPPSPTSTSAYSSPSTQFIALSDDDINLWQAVAIVDERPTAFKVKWADSWVAKCDVTPDMVDVWRVGHASVRSDSTLSRRKSRNKSKFSTATATSTVTKPRGFSESSTISNPNPKGKEEKVVSDSEDEKDIDEITTILLPTSTVARPSFNTEYVLIQSDKNYKQKPDIRPRGDNSSHNALSMGVDETILNAQRGLSHKTPASAASHVPHNSHNPHAPTIVIPIPGSDQSDDSDDDNNSHDEEKEKEKERGDDDDDEENGNDAGDESRPAVTPNSIVVTPVWKDGKIVRETFKYLESEAEFDKRIEEERKASIAESIAWRNFLLEHTKQKLRENPTKGIQDHSKRRLLLFKRVEDILDNYCQPDDTIPDKMLFFTAEDLEKLEKITDCLDEEPKDEDVEMED</sequence>
<evidence type="ECO:0000313" key="1">
    <source>
        <dbReference type="EMBL" id="KAJ3804712.1"/>
    </source>
</evidence>